<dbReference type="AlphaFoldDB" id="A0A5C5TYR7"/>
<gene>
    <name evidence="1" type="ORF">FQY79_10215</name>
</gene>
<dbReference type="EMBL" id="VOHE01000005">
    <property type="protein sequence ID" value="TWT18260.1"/>
    <property type="molecule type" value="Genomic_DNA"/>
</dbReference>
<name>A0A5C5TYR7_9GAMM</name>
<comment type="caution">
    <text evidence="1">The sequence shown here is derived from an EMBL/GenBank/DDBJ whole genome shotgun (WGS) entry which is preliminary data.</text>
</comment>
<proteinExistence type="predicted"/>
<organism evidence="1 2">
    <name type="scientific">Luteimonas wenzhouensis</name>
    <dbReference type="NCBI Taxonomy" id="2599615"/>
    <lineage>
        <taxon>Bacteria</taxon>
        <taxon>Pseudomonadati</taxon>
        <taxon>Pseudomonadota</taxon>
        <taxon>Gammaproteobacteria</taxon>
        <taxon>Lysobacterales</taxon>
        <taxon>Lysobacteraceae</taxon>
        <taxon>Luteimonas</taxon>
    </lineage>
</organism>
<reference evidence="1 2" key="1">
    <citation type="submission" date="2019-07" db="EMBL/GenBank/DDBJ databases">
        <title>Luteimonas sp. YD-1 nov., isolated from acidic soil.</title>
        <authorList>
            <person name="Zhou J."/>
        </authorList>
    </citation>
    <scope>NUCLEOTIDE SEQUENCE [LARGE SCALE GENOMIC DNA]</scope>
    <source>
        <strain evidence="1 2">YD-1</strain>
    </source>
</reference>
<protein>
    <submittedName>
        <fullName evidence="1">Uncharacterized protein</fullName>
    </submittedName>
</protein>
<sequence>MRCWHRWHTASCGLTNHSSRHRFAARLNSGVRRAPGHGGSLEELCKVLQNNRRRCSDSRACCRL</sequence>
<dbReference type="Proteomes" id="UP000315949">
    <property type="component" value="Unassembled WGS sequence"/>
</dbReference>
<accession>A0A5C5TYR7</accession>
<keyword evidence="2" id="KW-1185">Reference proteome</keyword>
<evidence type="ECO:0000313" key="2">
    <source>
        <dbReference type="Proteomes" id="UP000315949"/>
    </source>
</evidence>
<evidence type="ECO:0000313" key="1">
    <source>
        <dbReference type="EMBL" id="TWT18260.1"/>
    </source>
</evidence>